<evidence type="ECO:0000256" key="3">
    <source>
        <dbReference type="ARBA" id="ARBA00023002"/>
    </source>
</evidence>
<organism evidence="6 7">
    <name type="scientific">Ananas comosus</name>
    <name type="common">Pineapple</name>
    <name type="synonym">Ananas ananas</name>
    <dbReference type="NCBI Taxonomy" id="4615"/>
    <lineage>
        <taxon>Eukaryota</taxon>
        <taxon>Viridiplantae</taxon>
        <taxon>Streptophyta</taxon>
        <taxon>Embryophyta</taxon>
        <taxon>Tracheophyta</taxon>
        <taxon>Spermatophyta</taxon>
        <taxon>Magnoliopsida</taxon>
        <taxon>Liliopsida</taxon>
        <taxon>Poales</taxon>
        <taxon>Bromeliaceae</taxon>
        <taxon>Bromelioideae</taxon>
        <taxon>Ananas</taxon>
    </lineage>
</organism>
<evidence type="ECO:0000256" key="4">
    <source>
        <dbReference type="ARBA" id="ARBA00023004"/>
    </source>
</evidence>
<keyword evidence="6" id="KW-0223">Dioxygenase</keyword>
<dbReference type="PANTHER" id="PTHR47991">
    <property type="entry name" value="OXOGLUTARATE/IRON-DEPENDENT DIOXYGENASE"/>
    <property type="match status" value="1"/>
</dbReference>
<dbReference type="Proteomes" id="UP000092600">
    <property type="component" value="Unassembled WGS sequence"/>
</dbReference>
<evidence type="ECO:0000313" key="6">
    <source>
        <dbReference type="EMBL" id="OAY67374.1"/>
    </source>
</evidence>
<dbReference type="SUPFAM" id="SSF51197">
    <property type="entry name" value="Clavaminate synthase-like"/>
    <property type="match status" value="2"/>
</dbReference>
<name>A0A199URJ1_ANACO</name>
<dbReference type="Gene3D" id="2.60.120.330">
    <property type="entry name" value="B-lactam Antibiotic, Isopenicillin N Synthase, Chain"/>
    <property type="match status" value="2"/>
</dbReference>
<keyword evidence="3" id="KW-0560">Oxidoreductase</keyword>
<evidence type="ECO:0000256" key="2">
    <source>
        <dbReference type="ARBA" id="ARBA00022723"/>
    </source>
</evidence>
<comment type="similarity">
    <text evidence="1">Belongs to the iron/ascorbate-dependent oxidoreductase family.</text>
</comment>
<feature type="domain" description="Fe2OG dioxygenase" evidence="5">
    <location>
        <begin position="191"/>
        <end position="283"/>
    </location>
</feature>
<dbReference type="GO" id="GO:0046872">
    <property type="term" value="F:metal ion binding"/>
    <property type="evidence" value="ECO:0007669"/>
    <property type="project" value="UniProtKB-KW"/>
</dbReference>
<sequence length="664" mass="74226">MELLSSGVALQTVPEKYIFPAHKRPAKELVDSSVALPVIDLRGGRLQGDGRDEIVREIVDAGKQFGFFQVVNHGVPEQLIEHMVGVSEELFNMPVEEKAKYYSDDPSIICRLGSSTPYDQNGIRYWRDYLQLVCYPVEEFMHLWPQKPDKFREVLAKYIVEVRELADKLLRLIAEGLGLEQDYFSGGFSGGQTQMNVNYYPPCPDPSLTLGLLPHCDRHLITLLVQGTAARGLQAKFEGKWIPVEPIRNAFVIITNGVLRSVEHRAVTNTSVARLSIASLIMPKTDCLIAPAKSLINEHNPPKYKSFTFEEFLSAYNAAAANREGMLLSNGPEHRSVPERFIFPPEKRPGKEAASSVSLPVIDLRGGELHGDGHGEIVEQIVEAGKEFGFFQVINHGVADQVLDEMMAVAEEFFKIPIEDKAAYYSEDTSKNNRLFASTMYGKDGTYYWRDCLKLACYPVEETIHEWPEKPSNLKEVLAKFIVEARGVAMKLLKLICEGLGLKEDYFDGDLTGGQVLINVNYYAPCPDPSLTLGLPPHCDRNVITLLLPGTVSGLQIMHKGSWIGVESIRSALVVNFGHQLEIITNGLLKSVEHRAVTNSVASRTSIATFVMPAMDSRIEPAQSLIDERNPLLYKSFLFKDFLKIYNDASARRESVLEAFMIKN</sequence>
<gene>
    <name evidence="6" type="ORF">ACMD2_00460</name>
</gene>
<dbReference type="STRING" id="4615.A0A199URJ1"/>
<feature type="domain" description="Fe2OG dioxygenase" evidence="5">
    <location>
        <begin position="512"/>
        <end position="613"/>
    </location>
</feature>
<dbReference type="EMBL" id="LSRQ01005555">
    <property type="protein sequence ID" value="OAY67374.1"/>
    <property type="molecule type" value="Genomic_DNA"/>
</dbReference>
<comment type="caution">
    <text evidence="6">The sequence shown here is derived from an EMBL/GenBank/DDBJ whole genome shotgun (WGS) entry which is preliminary data.</text>
</comment>
<accession>A0A199URJ1</accession>
<protein>
    <submittedName>
        <fullName evidence="6">2'-deoxymugineic-acid 2'-dioxygenase</fullName>
    </submittedName>
</protein>
<dbReference type="InterPro" id="IPR005123">
    <property type="entry name" value="Oxoglu/Fe-dep_dioxygenase_dom"/>
</dbReference>
<dbReference type="Pfam" id="PF14226">
    <property type="entry name" value="DIOX_N"/>
    <property type="match status" value="2"/>
</dbReference>
<dbReference type="PROSITE" id="PS51471">
    <property type="entry name" value="FE2OG_OXY"/>
    <property type="match status" value="2"/>
</dbReference>
<keyword evidence="4" id="KW-0408">Iron</keyword>
<dbReference type="InterPro" id="IPR044861">
    <property type="entry name" value="IPNS-like_FE2OG_OXY"/>
</dbReference>
<evidence type="ECO:0000259" key="5">
    <source>
        <dbReference type="PROSITE" id="PS51471"/>
    </source>
</evidence>
<dbReference type="GO" id="GO:0051213">
    <property type="term" value="F:dioxygenase activity"/>
    <property type="evidence" value="ECO:0007669"/>
    <property type="project" value="UniProtKB-KW"/>
</dbReference>
<dbReference type="InterPro" id="IPR050295">
    <property type="entry name" value="Plant_2OG-oxidoreductases"/>
</dbReference>
<dbReference type="InterPro" id="IPR026992">
    <property type="entry name" value="DIOX_N"/>
</dbReference>
<evidence type="ECO:0000256" key="1">
    <source>
        <dbReference type="ARBA" id="ARBA00008056"/>
    </source>
</evidence>
<dbReference type="Pfam" id="PF03171">
    <property type="entry name" value="2OG-FeII_Oxy"/>
    <property type="match status" value="2"/>
</dbReference>
<evidence type="ECO:0000313" key="7">
    <source>
        <dbReference type="Proteomes" id="UP000092600"/>
    </source>
</evidence>
<reference evidence="6 7" key="1">
    <citation type="journal article" date="2016" name="DNA Res.">
        <title>The draft genome of MD-2 pineapple using hybrid error correction of long reads.</title>
        <authorList>
            <person name="Redwan R.M."/>
            <person name="Saidin A."/>
            <person name="Kumar S.V."/>
        </authorList>
    </citation>
    <scope>NUCLEOTIDE SEQUENCE [LARGE SCALE GENOMIC DNA]</scope>
    <source>
        <strain evidence="7">cv. MD2</strain>
        <tissue evidence="6">Leaf</tissue>
    </source>
</reference>
<dbReference type="InterPro" id="IPR027443">
    <property type="entry name" value="IPNS-like_sf"/>
</dbReference>
<keyword evidence="2" id="KW-0479">Metal-binding</keyword>
<proteinExistence type="inferred from homology"/>
<dbReference type="AlphaFoldDB" id="A0A199URJ1"/>